<dbReference type="EMBL" id="JAGQLH010000052">
    <property type="protein sequence ID" value="MCA9385882.1"/>
    <property type="molecule type" value="Genomic_DNA"/>
</dbReference>
<dbReference type="Gene3D" id="3.90.79.10">
    <property type="entry name" value="Nucleoside Triphosphate Pyrophosphohydrolase"/>
    <property type="match status" value="1"/>
</dbReference>
<evidence type="ECO:0000313" key="2">
    <source>
        <dbReference type="EMBL" id="MCA9385882.1"/>
    </source>
</evidence>
<name>A0A955L8X7_9BACT</name>
<dbReference type="InterPro" id="IPR015797">
    <property type="entry name" value="NUDIX_hydrolase-like_dom_sf"/>
</dbReference>
<dbReference type="PANTHER" id="PTHR10885:SF0">
    <property type="entry name" value="ISOPENTENYL-DIPHOSPHATE DELTA-ISOMERASE"/>
    <property type="match status" value="1"/>
</dbReference>
<reference evidence="2" key="2">
    <citation type="journal article" date="2021" name="Microbiome">
        <title>Successional dynamics and alternative stable states in a saline activated sludge microbial community over 9 years.</title>
        <authorList>
            <person name="Wang Y."/>
            <person name="Ye J."/>
            <person name="Ju F."/>
            <person name="Liu L."/>
            <person name="Boyd J.A."/>
            <person name="Deng Y."/>
            <person name="Parks D.H."/>
            <person name="Jiang X."/>
            <person name="Yin X."/>
            <person name="Woodcroft B.J."/>
            <person name="Tyson G.W."/>
            <person name="Hugenholtz P."/>
            <person name="Polz M.F."/>
            <person name="Zhang T."/>
        </authorList>
    </citation>
    <scope>NUCLEOTIDE SEQUENCE</scope>
    <source>
        <strain evidence="2">HKST-UBA11</strain>
    </source>
</reference>
<evidence type="ECO:0000313" key="3">
    <source>
        <dbReference type="Proteomes" id="UP000754563"/>
    </source>
</evidence>
<sequence>MSQKSELIEVLDENQNIVDIKPRSYVHKHELLHAVVHVFIYNPIKGLLVQQRSQNTKTYPLQWHTAGASGHIEAGKTPEQTCCVETKEELGLSINQDELIFLGIFQDEAYVDGVGVYERAFIHAYLIMTDVTLRDISIDKNEVSTVKFMRINEVMSELNSDAFSRYINQSKEYYLDTLDLIQQKVGHE</sequence>
<organism evidence="2 3">
    <name type="scientific">Candidatus Dojkabacteria bacterium</name>
    <dbReference type="NCBI Taxonomy" id="2099670"/>
    <lineage>
        <taxon>Bacteria</taxon>
        <taxon>Candidatus Dojkabacteria</taxon>
    </lineage>
</organism>
<dbReference type="InterPro" id="IPR000086">
    <property type="entry name" value="NUDIX_hydrolase_dom"/>
</dbReference>
<dbReference type="Pfam" id="PF00293">
    <property type="entry name" value="NUDIX"/>
    <property type="match status" value="1"/>
</dbReference>
<dbReference type="AlphaFoldDB" id="A0A955L8X7"/>
<accession>A0A955L8X7</accession>
<feature type="domain" description="Nudix hydrolase" evidence="1">
    <location>
        <begin position="31"/>
        <end position="171"/>
    </location>
</feature>
<dbReference type="PROSITE" id="PS51462">
    <property type="entry name" value="NUDIX"/>
    <property type="match status" value="1"/>
</dbReference>
<dbReference type="PANTHER" id="PTHR10885">
    <property type="entry name" value="ISOPENTENYL-DIPHOSPHATE DELTA-ISOMERASE"/>
    <property type="match status" value="1"/>
</dbReference>
<dbReference type="Proteomes" id="UP000754563">
    <property type="component" value="Unassembled WGS sequence"/>
</dbReference>
<dbReference type="CDD" id="cd04692">
    <property type="entry name" value="NUDIX_Hydrolase"/>
    <property type="match status" value="1"/>
</dbReference>
<proteinExistence type="predicted"/>
<protein>
    <submittedName>
        <fullName evidence="2">NUDIX domain-containing protein</fullName>
    </submittedName>
</protein>
<dbReference type="GO" id="GO:0003824">
    <property type="term" value="F:catalytic activity"/>
    <property type="evidence" value="ECO:0007669"/>
    <property type="project" value="UniProtKB-ARBA"/>
</dbReference>
<evidence type="ECO:0000259" key="1">
    <source>
        <dbReference type="PROSITE" id="PS51462"/>
    </source>
</evidence>
<dbReference type="SUPFAM" id="SSF55811">
    <property type="entry name" value="Nudix"/>
    <property type="match status" value="1"/>
</dbReference>
<comment type="caution">
    <text evidence="2">The sequence shown here is derived from an EMBL/GenBank/DDBJ whole genome shotgun (WGS) entry which is preliminary data.</text>
</comment>
<gene>
    <name evidence="2" type="ORF">KC717_04515</name>
</gene>
<reference evidence="2" key="1">
    <citation type="submission" date="2020-04" db="EMBL/GenBank/DDBJ databases">
        <authorList>
            <person name="Zhang T."/>
        </authorList>
    </citation>
    <scope>NUCLEOTIDE SEQUENCE</scope>
    <source>
        <strain evidence="2">HKST-UBA11</strain>
    </source>
</reference>